<feature type="domain" description="Glycosyl transferase family 1" evidence="1">
    <location>
        <begin position="182"/>
        <end position="335"/>
    </location>
</feature>
<dbReference type="EMBL" id="KT163377">
    <property type="protein sequence ID" value="AOP03927.1"/>
    <property type="molecule type" value="Genomic_DNA"/>
</dbReference>
<evidence type="ECO:0000313" key="11">
    <source>
        <dbReference type="EMBL" id="AOP03927.1"/>
    </source>
</evidence>
<evidence type="ECO:0000313" key="2">
    <source>
        <dbReference type="EMBL" id="AOP02578.1"/>
    </source>
</evidence>
<proteinExistence type="predicted"/>
<evidence type="ECO:0000313" key="9">
    <source>
        <dbReference type="EMBL" id="AOP03638.1"/>
    </source>
</evidence>
<dbReference type="EMBL" id="KT163372">
    <property type="protein sequence ID" value="AOP03790.1"/>
    <property type="molecule type" value="Genomic_DNA"/>
</dbReference>
<dbReference type="Proteomes" id="UP000231863">
    <property type="component" value="Chromosome"/>
</dbReference>
<dbReference type="EMBL" id="KU665259">
    <property type="protein sequence ID" value="AOP02578.1"/>
    <property type="molecule type" value="Genomic_DNA"/>
</dbReference>
<protein>
    <submittedName>
        <fullName evidence="7">Glycosyl transferase group 1</fullName>
    </submittedName>
    <submittedName>
        <fullName evidence="12">Glycosyltransferase family 4 protein</fullName>
    </submittedName>
</protein>
<evidence type="ECO:0000313" key="4">
    <source>
        <dbReference type="EMBL" id="AOP03134.1"/>
    </source>
</evidence>
<evidence type="ECO:0000313" key="7">
    <source>
        <dbReference type="EMBL" id="AOP03466.1"/>
    </source>
</evidence>
<evidence type="ECO:0000313" key="12">
    <source>
        <dbReference type="EMBL" id="AUA18661.1"/>
    </source>
</evidence>
<gene>
    <name evidence="7" type="primary">cpsL</name>
    <name evidence="12" type="ORF">CWI26_03715</name>
    <name evidence="8" type="ORF">YS181-orf12</name>
    <name evidence="9" type="ORF">YS190-orf12</name>
    <name evidence="2" type="ORF">YS201-orf12</name>
    <name evidence="10" type="ORF">YS210-orf12</name>
    <name evidence="11" type="ORF">YS249-orf12</name>
    <name evidence="3" type="ORF">YS351-orf12</name>
    <name evidence="6" type="ORF">YS494-orf12</name>
    <name evidence="4" type="ORF">YS576-orf12</name>
    <name evidence="5" type="ORF">YS577-orf12</name>
    <name evidence="7" type="ORF">YS602-orf12</name>
</gene>
<evidence type="ECO:0000313" key="3">
    <source>
        <dbReference type="EMBL" id="AOP02754.1"/>
    </source>
</evidence>
<dbReference type="EMBL" id="KU665282">
    <property type="protein sequence ID" value="AOP03134.1"/>
    <property type="molecule type" value="Genomic_DNA"/>
</dbReference>
<evidence type="ECO:0000313" key="10">
    <source>
        <dbReference type="EMBL" id="AOP03790.1"/>
    </source>
</evidence>
<dbReference type="InterPro" id="IPR001296">
    <property type="entry name" value="Glyco_trans_1"/>
</dbReference>
<organism evidence="7">
    <name type="scientific">Streptococcus suis</name>
    <dbReference type="NCBI Taxonomy" id="1307"/>
    <lineage>
        <taxon>Bacteria</taxon>
        <taxon>Bacillati</taxon>
        <taxon>Bacillota</taxon>
        <taxon>Bacilli</taxon>
        <taxon>Lactobacillales</taxon>
        <taxon>Streptococcaceae</taxon>
        <taxon>Streptococcus</taxon>
    </lineage>
</organism>
<evidence type="ECO:0000313" key="6">
    <source>
        <dbReference type="EMBL" id="AOP03398.1"/>
    </source>
</evidence>
<dbReference type="SUPFAM" id="SSF53756">
    <property type="entry name" value="UDP-Glycosyltransferase/glycogen phosphorylase"/>
    <property type="match status" value="1"/>
</dbReference>
<dbReference type="EMBL" id="KU665266">
    <property type="protein sequence ID" value="AOP02754.1"/>
    <property type="molecule type" value="Genomic_DNA"/>
</dbReference>
<evidence type="ECO:0000313" key="8">
    <source>
        <dbReference type="EMBL" id="AOP03586.1"/>
    </source>
</evidence>
<sequence length="359" mass="40826">MNVMFVSSSLTGGGAERVISVIANEFSKIPAIDNITLVSIIEDKVSYELNKQIKYIPYKGINENKLIRVIKRFSFLRKTIIKEKPDVIISFATQVNIYSIVANLGLKTKVIISERNDPNRDPIQSTVRKIRDQVYKLCDGAVFQTTDAMNYFEKVGRFPRTVILNPLKANLPEPYEGIRESRIVTVARLHPAKNLPLLISSFKNIIRKFPNLTLEIYGEGEEKNHLIELVKTKGITERVFFKGFSNSIHNDINAAACFVLSSNYEGMSNAMLESLALGIPTICTDCPIGGARMVIDHMENGLLFPVGNQEKLEQYLELILEDFSLREKFKENSIKIRERLSSEKISKQWFEFVKLILTE</sequence>
<dbReference type="EMBL" id="KT163367">
    <property type="protein sequence ID" value="AOP03638.1"/>
    <property type="molecule type" value="Genomic_DNA"/>
</dbReference>
<dbReference type="GO" id="GO:0016757">
    <property type="term" value="F:glycosyltransferase activity"/>
    <property type="evidence" value="ECO:0007669"/>
    <property type="project" value="InterPro"/>
</dbReference>
<dbReference type="EMBL" id="KT163365">
    <property type="protein sequence ID" value="AOP03586.1"/>
    <property type="molecule type" value="Genomic_DNA"/>
</dbReference>
<reference evidence="7" key="1">
    <citation type="journal article" date="2016" name="Appl. Environ. Microbiol.">
        <title>Novel capsular polysaccharide Loci and new diagnostic tools for high-throughput capsular gene typing in Streptococcus suis.</title>
        <authorList>
            <person name="Zheng H."/>
            <person name="Bai X."/>
            <person name="Xu J."/>
        </authorList>
    </citation>
    <scope>NUCLEOTIDE SEQUENCE</scope>
    <source>
        <strain evidence="8">YS181</strain>
        <strain evidence="9">YS190</strain>
        <strain evidence="2">YS201</strain>
        <strain evidence="10">YS210</strain>
        <strain evidence="11">YS249</strain>
        <strain evidence="3">YS351</strain>
        <strain evidence="6">YS494</strain>
        <strain evidence="4">YS576</strain>
        <strain evidence="5">YS577</strain>
        <strain evidence="7">YS602</strain>
    </source>
</reference>
<dbReference type="EMBL" id="KU983473">
    <property type="protein sequence ID" value="AOP03398.1"/>
    <property type="molecule type" value="Genomic_DNA"/>
</dbReference>
<dbReference type="EMBL" id="CP025043">
    <property type="protein sequence ID" value="AUA18661.1"/>
    <property type="molecule type" value="Genomic_DNA"/>
</dbReference>
<dbReference type="Gene3D" id="3.40.50.2000">
    <property type="entry name" value="Glycogen Phosphorylase B"/>
    <property type="match status" value="2"/>
</dbReference>
<dbReference type="EMBL" id="KU665283">
    <property type="protein sequence ID" value="AOP03158.1"/>
    <property type="molecule type" value="Genomic_DNA"/>
</dbReference>
<dbReference type="PANTHER" id="PTHR12526">
    <property type="entry name" value="GLYCOSYLTRANSFERASE"/>
    <property type="match status" value="1"/>
</dbReference>
<accession>A0A1C9IGI6</accession>
<name>A0A1C9IGI6_STRSU</name>
<evidence type="ECO:0000313" key="5">
    <source>
        <dbReference type="EMBL" id="AOP03158.1"/>
    </source>
</evidence>
<reference evidence="12 13" key="2">
    <citation type="submission" date="2017-11" db="EMBL/GenBank/DDBJ databases">
        <title>Genome analysis of Streptococcus suis serotype chz stain ah681.</title>
        <authorList>
            <person name="Pan Z."/>
            <person name="Zhang Y."/>
            <person name="Ma J."/>
            <person name="Lu P."/>
            <person name="Zhu Y."/>
            <person name="Zhong X."/>
            <person name="Dong W."/>
            <person name="Lu C."/>
            <person name="Yao H."/>
        </authorList>
    </citation>
    <scope>NUCLEOTIDE SEQUENCE [LARGE SCALE GENOMIC DNA]</scope>
    <source>
        <strain evidence="12 13">AH681</strain>
    </source>
</reference>
<evidence type="ECO:0000313" key="13">
    <source>
        <dbReference type="Proteomes" id="UP000231863"/>
    </source>
</evidence>
<keyword evidence="7" id="KW-0808">Transferase</keyword>
<dbReference type="EMBL" id="KU983476">
    <property type="protein sequence ID" value="AOP03466.1"/>
    <property type="molecule type" value="Genomic_DNA"/>
</dbReference>
<dbReference type="Pfam" id="PF00534">
    <property type="entry name" value="Glycos_transf_1"/>
    <property type="match status" value="1"/>
</dbReference>
<dbReference type="RefSeq" id="WP_100664882.1">
    <property type="nucleotide sequence ID" value="NZ_CP024974.1"/>
</dbReference>
<dbReference type="AlphaFoldDB" id="A0A1C9IGI6"/>
<evidence type="ECO:0000259" key="1">
    <source>
        <dbReference type="Pfam" id="PF00534"/>
    </source>
</evidence>
<dbReference type="PANTHER" id="PTHR12526:SF630">
    <property type="entry name" value="GLYCOSYLTRANSFERASE"/>
    <property type="match status" value="1"/>
</dbReference>